<sequence length="303" mass="34768">MSVAPSLIDVPSECLRRHRRTTPVPLPPLTHPMTVGTFLLALAVCGAPLGVSFEGSGNDAHVYLDYKPETRGLAYVNELLAEYAHRIVNSSLQIELVRADEEISRGRMGLTLWVHERWNLPDLDAKRSVPAFDDRVKLPFAEGESLRVSPDAVFKNSLYLKLHRTPTPNVFLEVTRDGHFVSHSKITVDIPCTRIIPMKEDYVEYPICGRELSLRRHYVQRRYEDVICELRYGSFLRDKRQLALQWHFNAITGHSVPCSNEMVPKCQIQEILTFQRDVEFIGDSYDELIACFVLSYHNVNRYI</sequence>
<dbReference type="GO" id="GO:0005230">
    <property type="term" value="F:extracellular ligand-gated monoatomic ion channel activity"/>
    <property type="evidence" value="ECO:0007669"/>
    <property type="project" value="InterPro"/>
</dbReference>
<keyword evidence="2" id="KW-1185">Reference proteome</keyword>
<reference evidence="1" key="1">
    <citation type="submission" date="2023-06" db="EMBL/GenBank/DDBJ databases">
        <title>Genomic analysis of the entomopathogenic nematode Steinernema hermaphroditum.</title>
        <authorList>
            <person name="Schwarz E.M."/>
            <person name="Heppert J.K."/>
            <person name="Baniya A."/>
            <person name="Schwartz H.T."/>
            <person name="Tan C.-H."/>
            <person name="Antoshechkin I."/>
            <person name="Sternberg P.W."/>
            <person name="Goodrich-Blair H."/>
            <person name="Dillman A.R."/>
        </authorList>
    </citation>
    <scope>NUCLEOTIDE SEQUENCE</scope>
    <source>
        <strain evidence="1">PS9179</strain>
        <tissue evidence="1">Whole animal</tissue>
    </source>
</reference>
<dbReference type="GO" id="GO:0016020">
    <property type="term" value="C:membrane"/>
    <property type="evidence" value="ECO:0007669"/>
    <property type="project" value="InterPro"/>
</dbReference>
<dbReference type="EMBL" id="JAUCMV010000002">
    <property type="protein sequence ID" value="KAK0417581.1"/>
    <property type="molecule type" value="Genomic_DNA"/>
</dbReference>
<organism evidence="1 2">
    <name type="scientific">Steinernema hermaphroditum</name>
    <dbReference type="NCBI Taxonomy" id="289476"/>
    <lineage>
        <taxon>Eukaryota</taxon>
        <taxon>Metazoa</taxon>
        <taxon>Ecdysozoa</taxon>
        <taxon>Nematoda</taxon>
        <taxon>Chromadorea</taxon>
        <taxon>Rhabditida</taxon>
        <taxon>Tylenchina</taxon>
        <taxon>Panagrolaimomorpha</taxon>
        <taxon>Strongyloidoidea</taxon>
        <taxon>Steinernematidae</taxon>
        <taxon>Steinernema</taxon>
    </lineage>
</organism>
<evidence type="ECO:0000313" key="1">
    <source>
        <dbReference type="EMBL" id="KAK0417581.1"/>
    </source>
</evidence>
<name>A0AA39I5Y9_9BILA</name>
<accession>A0AA39I5Y9</accession>
<dbReference type="Gene3D" id="2.70.170.10">
    <property type="entry name" value="Neurotransmitter-gated ion-channel ligand-binding domain"/>
    <property type="match status" value="1"/>
</dbReference>
<comment type="caution">
    <text evidence="1">The sequence shown here is derived from an EMBL/GenBank/DDBJ whole genome shotgun (WGS) entry which is preliminary data.</text>
</comment>
<dbReference type="InterPro" id="IPR036734">
    <property type="entry name" value="Neur_chan_lig-bd_sf"/>
</dbReference>
<dbReference type="Proteomes" id="UP001175271">
    <property type="component" value="Unassembled WGS sequence"/>
</dbReference>
<proteinExistence type="predicted"/>
<dbReference type="AlphaFoldDB" id="A0AA39I5Y9"/>
<protein>
    <submittedName>
        <fullName evidence="1">Uncharacterized protein</fullName>
    </submittedName>
</protein>
<gene>
    <name evidence="1" type="ORF">QR680_013095</name>
</gene>
<evidence type="ECO:0000313" key="2">
    <source>
        <dbReference type="Proteomes" id="UP001175271"/>
    </source>
</evidence>